<feature type="transmembrane region" description="Helical" evidence="2">
    <location>
        <begin position="20"/>
        <end position="42"/>
    </location>
</feature>
<evidence type="ECO:0000313" key="5">
    <source>
        <dbReference type="Proteomes" id="UP000316476"/>
    </source>
</evidence>
<feature type="transmembrane region" description="Helical" evidence="2">
    <location>
        <begin position="85"/>
        <end position="115"/>
    </location>
</feature>
<comment type="caution">
    <text evidence="4">The sequence shown here is derived from an EMBL/GenBank/DDBJ whole genome shotgun (WGS) entry which is preliminary data.</text>
</comment>
<sequence>MNLRREPSLLIKRSKTAADYAAIAVAPVLIFLMISALTLFVCTLLYRGGYSGRVQWVVLFFTMGSVAVARLAIEQDRKYAMGYMLALSAAGVVVLSQFVGSIAVGFILVALIVYLSDRIVFDCTLIDESKDSSGEGLIDSGRLFFQGSDSRKKDSEPSAAPQPSQRKRRRAHQPGRTVMYLALAALPLFGLGQVWISDPQASASAQTFLGIYLFAALALLMTTSFLGLRRYLRQRGVDMPVDVTVGWLGGGALLVAAIVATAFLLPTPGRIITGGEPPISLAEAKDFAASRFGWGKEAAKKSTEGNASTSEDQDSEKEVGGQRPEKGAPAGKVGDGESGDGESGGEESGGEESGDGESGGEESGGEESGGEESGGEESGGEESGGEESGGEESAEADANQREASDSSESSSSGQSGSSQSFGGVTSMVRGLLDAVRWLLPLALLAFVGFYLLRHGRRFWDWLTSLFAGRSDAPDALEQLLIDDPMASLEPPRRFSEFRNPLGRDNDAARIIATTFGAADAWMRENVTPRRDDETPSEFAHRLRQQASQDARLAPLVGPFGRIVDAYNRLAYAKTRPNADDVQAARDLWKHLR</sequence>
<feature type="transmembrane region" description="Helical" evidence="2">
    <location>
        <begin position="54"/>
        <end position="73"/>
    </location>
</feature>
<dbReference type="AlphaFoldDB" id="A0A5C6FRP2"/>
<feature type="domain" description="Protein-glutamine gamma-glutamyltransferase-like C-terminal" evidence="3">
    <location>
        <begin position="517"/>
        <end position="588"/>
    </location>
</feature>
<name>A0A5C6FRP2_9PLAN</name>
<evidence type="ECO:0000313" key="4">
    <source>
        <dbReference type="EMBL" id="TWU62801.1"/>
    </source>
</evidence>
<dbReference type="Pfam" id="PF13559">
    <property type="entry name" value="DUF4129"/>
    <property type="match status" value="1"/>
</dbReference>
<feature type="transmembrane region" description="Helical" evidence="2">
    <location>
        <begin position="208"/>
        <end position="228"/>
    </location>
</feature>
<feature type="region of interest" description="Disordered" evidence="1">
    <location>
        <begin position="298"/>
        <end position="421"/>
    </location>
</feature>
<feature type="transmembrane region" description="Helical" evidence="2">
    <location>
        <begin position="434"/>
        <end position="452"/>
    </location>
</feature>
<keyword evidence="2" id="KW-0472">Membrane</keyword>
<feature type="compositionally biased region" description="Basic and acidic residues" evidence="1">
    <location>
        <begin position="316"/>
        <end position="326"/>
    </location>
</feature>
<dbReference type="InterPro" id="IPR025403">
    <property type="entry name" value="TgpA-like_C"/>
</dbReference>
<gene>
    <name evidence="4" type="ORF">V7x_45370</name>
</gene>
<dbReference type="EMBL" id="SJPZ01000002">
    <property type="protein sequence ID" value="TWU62801.1"/>
    <property type="molecule type" value="Genomic_DNA"/>
</dbReference>
<proteinExistence type="predicted"/>
<reference evidence="4 5" key="1">
    <citation type="submission" date="2019-02" db="EMBL/GenBank/DDBJ databases">
        <title>Deep-cultivation of Planctomycetes and their phenomic and genomic characterization uncovers novel biology.</title>
        <authorList>
            <person name="Wiegand S."/>
            <person name="Jogler M."/>
            <person name="Boedeker C."/>
            <person name="Pinto D."/>
            <person name="Vollmers J."/>
            <person name="Rivas-Marin E."/>
            <person name="Kohn T."/>
            <person name="Peeters S.H."/>
            <person name="Heuer A."/>
            <person name="Rast P."/>
            <person name="Oberbeckmann S."/>
            <person name="Bunk B."/>
            <person name="Jeske O."/>
            <person name="Meyerdierks A."/>
            <person name="Storesund J.E."/>
            <person name="Kallscheuer N."/>
            <person name="Luecker S."/>
            <person name="Lage O.M."/>
            <person name="Pohl T."/>
            <person name="Merkel B.J."/>
            <person name="Hornburger P."/>
            <person name="Mueller R.-W."/>
            <person name="Bruemmer F."/>
            <person name="Labrenz M."/>
            <person name="Spormann A.M."/>
            <person name="Op Den Camp H."/>
            <person name="Overmann J."/>
            <person name="Amann R."/>
            <person name="Jetten M.S.M."/>
            <person name="Mascher T."/>
            <person name="Medema M.H."/>
            <person name="Devos D.P."/>
            <person name="Kaster A.-K."/>
            <person name="Ovreas L."/>
            <person name="Rohde M."/>
            <person name="Galperin M.Y."/>
            <person name="Jogler C."/>
        </authorList>
    </citation>
    <scope>NUCLEOTIDE SEQUENCE [LARGE SCALE GENOMIC DNA]</scope>
    <source>
        <strain evidence="4 5">V7</strain>
    </source>
</reference>
<feature type="transmembrane region" description="Helical" evidence="2">
    <location>
        <begin position="240"/>
        <end position="265"/>
    </location>
</feature>
<dbReference type="Proteomes" id="UP000316476">
    <property type="component" value="Unassembled WGS sequence"/>
</dbReference>
<feature type="region of interest" description="Disordered" evidence="1">
    <location>
        <begin position="146"/>
        <end position="173"/>
    </location>
</feature>
<feature type="compositionally biased region" description="Low complexity" evidence="1">
    <location>
        <begin position="406"/>
        <end position="421"/>
    </location>
</feature>
<evidence type="ECO:0000256" key="2">
    <source>
        <dbReference type="SAM" id="Phobius"/>
    </source>
</evidence>
<feature type="compositionally biased region" description="Acidic residues" evidence="1">
    <location>
        <begin position="337"/>
        <end position="395"/>
    </location>
</feature>
<keyword evidence="2" id="KW-0812">Transmembrane</keyword>
<evidence type="ECO:0000256" key="1">
    <source>
        <dbReference type="SAM" id="MobiDB-lite"/>
    </source>
</evidence>
<keyword evidence="2" id="KW-1133">Transmembrane helix</keyword>
<organism evidence="4 5">
    <name type="scientific">Crateriforma conspicua</name>
    <dbReference type="NCBI Taxonomy" id="2527996"/>
    <lineage>
        <taxon>Bacteria</taxon>
        <taxon>Pseudomonadati</taxon>
        <taxon>Planctomycetota</taxon>
        <taxon>Planctomycetia</taxon>
        <taxon>Planctomycetales</taxon>
        <taxon>Planctomycetaceae</taxon>
        <taxon>Crateriforma</taxon>
    </lineage>
</organism>
<protein>
    <recommendedName>
        <fullName evidence="3">Protein-glutamine gamma-glutamyltransferase-like C-terminal domain-containing protein</fullName>
    </recommendedName>
</protein>
<accession>A0A5C6FRP2</accession>
<evidence type="ECO:0000259" key="3">
    <source>
        <dbReference type="Pfam" id="PF13559"/>
    </source>
</evidence>
<feature type="transmembrane region" description="Helical" evidence="2">
    <location>
        <begin position="177"/>
        <end position="196"/>
    </location>
</feature>